<comment type="similarity">
    <text evidence="1">Belongs to the CvfB family.</text>
</comment>
<dbReference type="HOGENOM" id="CLU_064885_1_0_10"/>
<dbReference type="InterPro" id="IPR036388">
    <property type="entry name" value="WH-like_DNA-bd_sf"/>
</dbReference>
<dbReference type="Proteomes" id="UP000002028">
    <property type="component" value="Chromosome"/>
</dbReference>
<gene>
    <name evidence="4" type="ordered locus">Slin_1813</name>
</gene>
<dbReference type="AlphaFoldDB" id="D2QR06"/>
<evidence type="ECO:0000256" key="1">
    <source>
        <dbReference type="PIRNR" id="PIRNR012524"/>
    </source>
</evidence>
<dbReference type="PANTHER" id="PTHR37296:SF1">
    <property type="entry name" value="CONSERVED VIRULENCE FACTOR B"/>
    <property type="match status" value="1"/>
</dbReference>
<dbReference type="InterPro" id="IPR039566">
    <property type="entry name" value="CvfB_S1_st"/>
</dbReference>
<dbReference type="PANTHER" id="PTHR37296">
    <property type="entry name" value="CONSERVED VIRULENCE FACTOR B"/>
    <property type="match status" value="1"/>
</dbReference>
<evidence type="ECO:0000259" key="2">
    <source>
        <dbReference type="Pfam" id="PF13509"/>
    </source>
</evidence>
<name>D2QR06_SPILD</name>
<feature type="domain" description="Conserved virulence factor B-like winged helix" evidence="3">
    <location>
        <begin position="226"/>
        <end position="282"/>
    </location>
</feature>
<accession>D2QR06</accession>
<evidence type="ECO:0000259" key="3">
    <source>
        <dbReference type="Pfam" id="PF17783"/>
    </source>
</evidence>
<dbReference type="Pfam" id="PF17783">
    <property type="entry name" value="WHD_CvfB"/>
    <property type="match status" value="1"/>
</dbReference>
<dbReference type="SUPFAM" id="SSF50249">
    <property type="entry name" value="Nucleic acid-binding proteins"/>
    <property type="match status" value="1"/>
</dbReference>
<dbReference type="KEGG" id="sli:Slin_1813"/>
<reference evidence="4 5" key="1">
    <citation type="journal article" date="2010" name="Stand. Genomic Sci.">
        <title>Complete genome sequence of Spirosoma linguale type strain (1).</title>
        <authorList>
            <person name="Lail K."/>
            <person name="Sikorski J."/>
            <person name="Saunders E."/>
            <person name="Lapidus A."/>
            <person name="Glavina Del Rio T."/>
            <person name="Copeland A."/>
            <person name="Tice H."/>
            <person name="Cheng J.-F."/>
            <person name="Lucas S."/>
            <person name="Nolan M."/>
            <person name="Bruce D."/>
            <person name="Goodwin L."/>
            <person name="Pitluck S."/>
            <person name="Ivanova N."/>
            <person name="Mavromatis K."/>
            <person name="Ovchinnikova G."/>
            <person name="Pati A."/>
            <person name="Chen A."/>
            <person name="Palaniappan K."/>
            <person name="Land M."/>
            <person name="Hauser L."/>
            <person name="Chang Y.-J."/>
            <person name="Jeffries C.D."/>
            <person name="Chain P."/>
            <person name="Brettin T."/>
            <person name="Detter J.C."/>
            <person name="Schuetze A."/>
            <person name="Rohde M."/>
            <person name="Tindall B.J."/>
            <person name="Goeker M."/>
            <person name="Bristow J."/>
            <person name="Eisen J.A."/>
            <person name="Markowitz V."/>
            <person name="Hugenholtz P."/>
            <person name="Kyrpides N.C."/>
            <person name="Klenk H.-P."/>
            <person name="Chen F."/>
        </authorList>
    </citation>
    <scope>NUCLEOTIDE SEQUENCE [LARGE SCALE GENOMIC DNA]</scope>
    <source>
        <strain evidence="5">ATCC 33905 / DSM 74 / LMG 10896 / Claus 1</strain>
    </source>
</reference>
<proteinExistence type="inferred from homology"/>
<keyword evidence="5" id="KW-1185">Reference proteome</keyword>
<dbReference type="InterPro" id="IPR012340">
    <property type="entry name" value="NA-bd_OB-fold"/>
</dbReference>
<evidence type="ECO:0000313" key="4">
    <source>
        <dbReference type="EMBL" id="ADB37858.1"/>
    </source>
</evidence>
<protein>
    <recommendedName>
        <fullName evidence="6">GntR family transcriptional regulator</fullName>
    </recommendedName>
</protein>
<dbReference type="Pfam" id="PF13509">
    <property type="entry name" value="S1_2"/>
    <property type="match status" value="2"/>
</dbReference>
<evidence type="ECO:0000313" key="5">
    <source>
        <dbReference type="Proteomes" id="UP000002028"/>
    </source>
</evidence>
<dbReference type="EMBL" id="CP001769">
    <property type="protein sequence ID" value="ADB37858.1"/>
    <property type="molecule type" value="Genomic_DNA"/>
</dbReference>
<dbReference type="InterPro" id="IPR040764">
    <property type="entry name" value="CvfB_WH"/>
</dbReference>
<dbReference type="Gene3D" id="1.10.10.10">
    <property type="entry name" value="Winged helix-like DNA-binding domain superfamily/Winged helix DNA-binding domain"/>
    <property type="match status" value="1"/>
</dbReference>
<organism evidence="4 5">
    <name type="scientific">Spirosoma linguale (strain ATCC 33905 / DSM 74 / LMG 10896 / Claus 1)</name>
    <dbReference type="NCBI Taxonomy" id="504472"/>
    <lineage>
        <taxon>Bacteria</taxon>
        <taxon>Pseudomonadati</taxon>
        <taxon>Bacteroidota</taxon>
        <taxon>Cytophagia</taxon>
        <taxon>Cytophagales</taxon>
        <taxon>Cytophagaceae</taxon>
        <taxon>Spirosoma</taxon>
    </lineage>
</organism>
<evidence type="ECO:0008006" key="6">
    <source>
        <dbReference type="Google" id="ProtNLM"/>
    </source>
</evidence>
<dbReference type="Gene3D" id="2.40.50.140">
    <property type="entry name" value="Nucleic acid-binding proteins"/>
    <property type="match status" value="2"/>
</dbReference>
<dbReference type="PIRSF" id="PIRSF012524">
    <property type="entry name" value="YitL_S1"/>
    <property type="match status" value="1"/>
</dbReference>
<dbReference type="InterPro" id="IPR014464">
    <property type="entry name" value="CvfB_fam"/>
</dbReference>
<feature type="domain" description="Conserved virulence factor B first S1" evidence="2">
    <location>
        <begin position="81"/>
        <end position="136"/>
    </location>
</feature>
<feature type="domain" description="Conserved virulence factor B first S1" evidence="2">
    <location>
        <begin position="4"/>
        <end position="70"/>
    </location>
</feature>
<dbReference type="eggNOG" id="COG2996">
    <property type="taxonomic scope" value="Bacteria"/>
</dbReference>
<dbReference type="RefSeq" id="WP_012926408.1">
    <property type="nucleotide sequence ID" value="NC_013730.1"/>
</dbReference>
<sequence>MITIGRINTLTALRETSVGFFLGDLSDRRTQDFNNDILLPNKYVPDTLAVDDDIDVFVYTDSEDRPIATTLTPAIQRDEFASLQVVAVTSAGAFLDWGLEKDLLVPHREQARPMEVGQWYVVFMYLDESTNRLVASSKVSRFLDEDVRDLQVGDEVQLLAYELTDLGVNVIINNRYKGLVYSNEIFRTVRPGDPLIGYIKNIRDDNRVDVSLQRMGYENVEPNARRILATLKAENGFLPLTDNTSPEVIYETLEMSKKTFKKAIGTLYRERKIVLEEKGIRLV</sequence>
<dbReference type="STRING" id="504472.Slin_1813"/>